<evidence type="ECO:0000256" key="1">
    <source>
        <dbReference type="SAM" id="MobiDB-lite"/>
    </source>
</evidence>
<name>A0A7S3QN33_DUNTE</name>
<feature type="region of interest" description="Disordered" evidence="1">
    <location>
        <begin position="323"/>
        <end position="351"/>
    </location>
</feature>
<dbReference type="EMBL" id="HBIP01005746">
    <property type="protein sequence ID" value="CAE0487838.1"/>
    <property type="molecule type" value="Transcribed_RNA"/>
</dbReference>
<proteinExistence type="predicted"/>
<feature type="compositionally biased region" description="Polar residues" evidence="1">
    <location>
        <begin position="1"/>
        <end position="21"/>
    </location>
</feature>
<feature type="compositionally biased region" description="Low complexity" evidence="1">
    <location>
        <begin position="330"/>
        <end position="350"/>
    </location>
</feature>
<reference evidence="2" key="1">
    <citation type="submission" date="2021-01" db="EMBL/GenBank/DDBJ databases">
        <authorList>
            <person name="Corre E."/>
            <person name="Pelletier E."/>
            <person name="Niang G."/>
            <person name="Scheremetjew M."/>
            <person name="Finn R."/>
            <person name="Kale V."/>
            <person name="Holt S."/>
            <person name="Cochrane G."/>
            <person name="Meng A."/>
            <person name="Brown T."/>
            <person name="Cohen L."/>
        </authorList>
    </citation>
    <scope>NUCLEOTIDE SEQUENCE</scope>
    <source>
        <strain evidence="2">CCMP1320</strain>
    </source>
</reference>
<feature type="compositionally biased region" description="Polar residues" evidence="1">
    <location>
        <begin position="41"/>
        <end position="57"/>
    </location>
</feature>
<feature type="compositionally biased region" description="Acidic residues" evidence="1">
    <location>
        <begin position="110"/>
        <end position="123"/>
    </location>
</feature>
<feature type="compositionally biased region" description="Gly residues" evidence="1">
    <location>
        <begin position="376"/>
        <end position="397"/>
    </location>
</feature>
<feature type="compositionally biased region" description="Basic residues" evidence="1">
    <location>
        <begin position="77"/>
        <end position="90"/>
    </location>
</feature>
<sequence length="499" mass="54958">MLNLQSLQPSSCSRLCQSPQLPRNARPPRPRAAAVQAVHATGQQLKRQGSSSPQTTDPAVPKQHQRQLNSFQQQPAPRHRHHHHHHHRHNDHGSQTSSGCIGAQGGLGDEQQEEQVPQDEEGGWDGAVYEHYDSLGYEQQLVALRQMLTPDKIAQIRATSTSEELQQLDLVLQDVQKLSELEAAHQSSSASSSLTYTTLSGDQNSLATAATPPPPQMSRRRSSRRINVASRLAEERRMAAAAAPSQPSINADFYSYLQTEVFQGADGEEMREILDTLGQAQVEQLASVYNEMRSFVHQPPEQLAQKYAELSSHMDALMAAAPEGPEEMQHQGPQQHLQHQEQQQQQFYQQGMPAVRNASEEPAARQGLLGEQHVGEGAGGGVWEGSWRGGVAGGGRIGDPSWDPWAEQEGGGGEEPRQQEDQGPWQLQGSHQGHLQGSYQEPVFRTSREVGATFGESVPHKERKSDVGQEELPPPNGLQRRWKGRVGRARGALFPKKVS</sequence>
<feature type="region of interest" description="Disordered" evidence="1">
    <location>
        <begin position="1"/>
        <end position="126"/>
    </location>
</feature>
<feature type="compositionally biased region" description="Polar residues" evidence="1">
    <location>
        <begin position="66"/>
        <end position="75"/>
    </location>
</feature>
<feature type="region of interest" description="Disordered" evidence="1">
    <location>
        <begin position="203"/>
        <end position="224"/>
    </location>
</feature>
<feature type="compositionally biased region" description="Basic and acidic residues" evidence="1">
    <location>
        <begin position="458"/>
        <end position="467"/>
    </location>
</feature>
<gene>
    <name evidence="2" type="ORF">DTER00134_LOCUS2888</name>
</gene>
<accession>A0A7S3QN33</accession>
<evidence type="ECO:0000313" key="2">
    <source>
        <dbReference type="EMBL" id="CAE0487838.1"/>
    </source>
</evidence>
<protein>
    <submittedName>
        <fullName evidence="2">Uncharacterized protein</fullName>
    </submittedName>
</protein>
<dbReference type="AlphaFoldDB" id="A0A7S3QN33"/>
<feature type="region of interest" description="Disordered" evidence="1">
    <location>
        <begin position="373"/>
        <end position="499"/>
    </location>
</feature>
<feature type="compositionally biased region" description="Low complexity" evidence="1">
    <location>
        <begin position="421"/>
        <end position="438"/>
    </location>
</feature>
<organism evidence="2">
    <name type="scientific">Dunaliella tertiolecta</name>
    <name type="common">Green alga</name>
    <dbReference type="NCBI Taxonomy" id="3047"/>
    <lineage>
        <taxon>Eukaryota</taxon>
        <taxon>Viridiplantae</taxon>
        <taxon>Chlorophyta</taxon>
        <taxon>core chlorophytes</taxon>
        <taxon>Chlorophyceae</taxon>
        <taxon>CS clade</taxon>
        <taxon>Chlamydomonadales</taxon>
        <taxon>Dunaliellaceae</taxon>
        <taxon>Dunaliella</taxon>
    </lineage>
</organism>